<feature type="non-terminal residue" evidence="1">
    <location>
        <position position="1"/>
    </location>
</feature>
<protein>
    <submittedName>
        <fullName evidence="1">Uncharacterized protein</fullName>
    </submittedName>
</protein>
<reference evidence="1 3" key="1">
    <citation type="journal article" date="2014" name="Agronomy (Basel)">
        <title>A Draft Genome Sequence for Ensete ventricosum, the Drought-Tolerant Tree Against Hunger.</title>
        <authorList>
            <person name="Harrison J."/>
            <person name="Moore K.A."/>
            <person name="Paszkiewicz K."/>
            <person name="Jones T."/>
            <person name="Grant M."/>
            <person name="Ambacheew D."/>
            <person name="Muzemil S."/>
            <person name="Studholme D.J."/>
        </authorList>
    </citation>
    <scope>NUCLEOTIDE SEQUENCE [LARGE SCALE GENOMIC DNA]</scope>
</reference>
<dbReference type="Proteomes" id="UP000287651">
    <property type="component" value="Unassembled WGS sequence"/>
</dbReference>
<evidence type="ECO:0000313" key="1">
    <source>
        <dbReference type="EMBL" id="RRT57795.1"/>
    </source>
</evidence>
<sequence length="53" mass="6101">EWRAICPSARSWRRSMARSRTSSEPFSKIIKELNSYVALRKTYALNCCQSSSS</sequence>
<name>A0A426Z1D8_ENSVE</name>
<organism evidence="1 3">
    <name type="scientific">Ensete ventricosum</name>
    <name type="common">Abyssinian banana</name>
    <name type="synonym">Musa ensete</name>
    <dbReference type="NCBI Taxonomy" id="4639"/>
    <lineage>
        <taxon>Eukaryota</taxon>
        <taxon>Viridiplantae</taxon>
        <taxon>Streptophyta</taxon>
        <taxon>Embryophyta</taxon>
        <taxon>Tracheophyta</taxon>
        <taxon>Spermatophyta</taxon>
        <taxon>Magnoliopsida</taxon>
        <taxon>Liliopsida</taxon>
        <taxon>Zingiberales</taxon>
        <taxon>Musaceae</taxon>
        <taxon>Ensete</taxon>
    </lineage>
</organism>
<reference evidence="2" key="2">
    <citation type="journal article" date="2018" name="Data Brief">
        <title>Genome sequence data from 17 accessions of Ensete ventricosum, a staple food crop for millions in Ethiopia.</title>
        <authorList>
            <person name="Yemataw Z."/>
            <person name="Muzemil S."/>
            <person name="Ambachew D."/>
            <person name="Tripathi L."/>
            <person name="Tesfaye K."/>
            <person name="Chala A."/>
            <person name="Farbos A."/>
            <person name="O'Neill P."/>
            <person name="Moore K."/>
            <person name="Grant M."/>
            <person name="Studholme D.J."/>
        </authorList>
    </citation>
    <scope>NUCLEOTIDE SEQUENCE [LARGE SCALE GENOMIC DNA]</scope>
    <source>
        <tissue evidence="2">Leaf</tissue>
    </source>
</reference>
<dbReference type="AlphaFoldDB" id="A0A426Z1D8"/>
<dbReference type="EMBL" id="AMZH03009000">
    <property type="protein sequence ID" value="RRT57795.1"/>
    <property type="molecule type" value="Genomic_DNA"/>
</dbReference>
<gene>
    <name evidence="1" type="ORF">B296_00042113</name>
    <name evidence="2" type="ORF">BHM03_00040524</name>
</gene>
<evidence type="ECO:0000313" key="3">
    <source>
        <dbReference type="Proteomes" id="UP000287651"/>
    </source>
</evidence>
<evidence type="ECO:0000313" key="2">
    <source>
        <dbReference type="EMBL" id="RZR74648.1"/>
    </source>
</evidence>
<dbReference type="Proteomes" id="UP000290560">
    <property type="component" value="Unassembled WGS sequence"/>
</dbReference>
<proteinExistence type="predicted"/>
<reference evidence="1" key="3">
    <citation type="submission" date="2018-09" db="EMBL/GenBank/DDBJ databases">
        <authorList>
            <person name="Harrison J."/>
            <person name="Moore K.A."/>
            <person name="Paszkiewicz K."/>
            <person name="Jones T."/>
            <person name="Grant M."/>
            <person name="Ambacheew D."/>
            <person name="Muzemil S."/>
            <person name="Studholme D."/>
        </authorList>
    </citation>
    <scope>NUCLEOTIDE SEQUENCE</scope>
</reference>
<accession>A0A426Z1D8</accession>
<dbReference type="EMBL" id="KV876331">
    <property type="protein sequence ID" value="RZR74648.1"/>
    <property type="molecule type" value="Genomic_DNA"/>
</dbReference>